<dbReference type="Proteomes" id="UP001631969">
    <property type="component" value="Unassembled WGS sequence"/>
</dbReference>
<protein>
    <submittedName>
        <fullName evidence="1">TetR/AcrR family transcriptional regulator</fullName>
    </submittedName>
</protein>
<evidence type="ECO:0000313" key="1">
    <source>
        <dbReference type="EMBL" id="MFM9327534.1"/>
    </source>
</evidence>
<comment type="caution">
    <text evidence="1">The sequence shown here is derived from an EMBL/GenBank/DDBJ whole genome shotgun (WGS) entry which is preliminary data.</text>
</comment>
<sequence length="224" mass="25342">MISPSTDSVYSVYSEVHMLEKFESLPAEKQNAILNGAMSCFAANGYKKASASDIAGAAGISKAMVFHYFGTKKALYLYLVDFCCQMMVGEIRERLDPAVTDFFDRIKQATTIKLSVLGKHPAMLGFLEGTYFETDEEVRGAVQAYYAQEEWEQVRTRMTLENLDVSKFKDTADPALVLKLLVRFAYGYLNMTNGKLDLELDSMLREFEACMALMKTHLYKPEYL</sequence>
<dbReference type="EMBL" id="JBJURJ010000002">
    <property type="protein sequence ID" value="MFM9327534.1"/>
    <property type="molecule type" value="Genomic_DNA"/>
</dbReference>
<keyword evidence="2" id="KW-1185">Reference proteome</keyword>
<organism evidence="1 2">
    <name type="scientific">Paenibacillus mesotrionivorans</name>
    <dbReference type="NCBI Taxonomy" id="3160968"/>
    <lineage>
        <taxon>Bacteria</taxon>
        <taxon>Bacillati</taxon>
        <taxon>Bacillota</taxon>
        <taxon>Bacilli</taxon>
        <taxon>Bacillales</taxon>
        <taxon>Paenibacillaceae</taxon>
        <taxon>Paenibacillus</taxon>
    </lineage>
</organism>
<name>A0ACC7NU11_9BACL</name>
<reference evidence="1" key="1">
    <citation type="submission" date="2024-12" db="EMBL/GenBank/DDBJ databases">
        <authorList>
            <person name="Wu N."/>
        </authorList>
    </citation>
    <scope>NUCLEOTIDE SEQUENCE</scope>
    <source>
        <strain evidence="1">P15</strain>
    </source>
</reference>
<evidence type="ECO:0000313" key="2">
    <source>
        <dbReference type="Proteomes" id="UP001631969"/>
    </source>
</evidence>
<accession>A0ACC7NU11</accession>
<proteinExistence type="predicted"/>
<gene>
    <name evidence="1" type="ORF">ACI1P1_04385</name>
</gene>